<sequence length="283" mass="31856">MPSSSHSRDHPPSFSPELYQDRRIMVKRNMKEKSRSALCLLVFFGCAIMFFALVLIGCSFAINYDEDFDFDNDQLEAKIQSQFNYNQYWAGVPFFVSGTLVLFSGIFQRSRGLTMTSVIFCVVSVALTLFVLALDGPSFSYWNSLERSKAYWDSKSGYSCGTDNASKACTCVGSSSPQKISDYECNIVRKLSALYGALVASAIMVTLFSKATIIVVIKSLSWKPQIYPSHHSYYNSADEFYVESGRRTPSYIDMPAVAKRPNGNDYSEHSNGKRATPYRNYPF</sequence>
<dbReference type="Proteomes" id="UP001152795">
    <property type="component" value="Unassembled WGS sequence"/>
</dbReference>
<protein>
    <submittedName>
        <fullName evidence="1">Uncharacterized protein</fullName>
    </submittedName>
</protein>
<dbReference type="OrthoDB" id="10364361at2759"/>
<gene>
    <name evidence="1" type="ORF">PACLA_8A007862</name>
</gene>
<proteinExistence type="predicted"/>
<evidence type="ECO:0000313" key="1">
    <source>
        <dbReference type="EMBL" id="CAB3986800.1"/>
    </source>
</evidence>
<evidence type="ECO:0000313" key="2">
    <source>
        <dbReference type="Proteomes" id="UP001152795"/>
    </source>
</evidence>
<reference evidence="1" key="1">
    <citation type="submission" date="2020-04" db="EMBL/GenBank/DDBJ databases">
        <authorList>
            <person name="Alioto T."/>
            <person name="Alioto T."/>
            <person name="Gomez Garrido J."/>
        </authorList>
    </citation>
    <scope>NUCLEOTIDE SEQUENCE</scope>
    <source>
        <strain evidence="1">A484AB</strain>
    </source>
</reference>
<dbReference type="EMBL" id="CACRXK020001074">
    <property type="protein sequence ID" value="CAB3986800.1"/>
    <property type="molecule type" value="Genomic_DNA"/>
</dbReference>
<dbReference type="AlphaFoldDB" id="A0A7D9HNE6"/>
<organism evidence="1 2">
    <name type="scientific">Paramuricea clavata</name>
    <name type="common">Red gorgonian</name>
    <name type="synonym">Violescent sea-whip</name>
    <dbReference type="NCBI Taxonomy" id="317549"/>
    <lineage>
        <taxon>Eukaryota</taxon>
        <taxon>Metazoa</taxon>
        <taxon>Cnidaria</taxon>
        <taxon>Anthozoa</taxon>
        <taxon>Octocorallia</taxon>
        <taxon>Malacalcyonacea</taxon>
        <taxon>Plexauridae</taxon>
        <taxon>Paramuricea</taxon>
    </lineage>
</organism>
<accession>A0A7D9HNE6</accession>
<comment type="caution">
    <text evidence="1">The sequence shown here is derived from an EMBL/GenBank/DDBJ whole genome shotgun (WGS) entry which is preliminary data.</text>
</comment>
<name>A0A7D9HNE6_PARCT</name>
<keyword evidence="2" id="KW-1185">Reference proteome</keyword>